<keyword evidence="5 6" id="KW-0408">Iron</keyword>
<evidence type="ECO:0000256" key="2">
    <source>
        <dbReference type="ARBA" id="ARBA00022617"/>
    </source>
</evidence>
<keyword evidence="1" id="KW-0813">Transport</keyword>
<dbReference type="Pfam" id="PF13442">
    <property type="entry name" value="Cytochrome_CBB3"/>
    <property type="match status" value="1"/>
</dbReference>
<evidence type="ECO:0000256" key="4">
    <source>
        <dbReference type="ARBA" id="ARBA00022982"/>
    </source>
</evidence>
<dbReference type="InterPro" id="IPR009056">
    <property type="entry name" value="Cyt_c-like_dom"/>
</dbReference>
<feature type="signal peptide" evidence="7">
    <location>
        <begin position="1"/>
        <end position="22"/>
    </location>
</feature>
<dbReference type="PANTHER" id="PTHR40942:SF4">
    <property type="entry name" value="CYTOCHROME C5"/>
    <property type="match status" value="1"/>
</dbReference>
<reference evidence="9 10" key="1">
    <citation type="submission" date="2018-12" db="EMBL/GenBank/DDBJ databases">
        <title>three novel Halomonas strain isolated from plants.</title>
        <authorList>
            <person name="Sun C."/>
        </authorList>
    </citation>
    <scope>NUCLEOTIDE SEQUENCE [LARGE SCALE GENOMIC DNA]</scope>
    <source>
        <strain evidence="9 10">RC</strain>
    </source>
</reference>
<keyword evidence="3 6" id="KW-0479">Metal-binding</keyword>
<keyword evidence="7" id="KW-0732">Signal</keyword>
<organism evidence="9 10">
    <name type="scientific">Vreelandella populi</name>
    <dbReference type="NCBI Taxonomy" id="2498858"/>
    <lineage>
        <taxon>Bacteria</taxon>
        <taxon>Pseudomonadati</taxon>
        <taxon>Pseudomonadota</taxon>
        <taxon>Gammaproteobacteria</taxon>
        <taxon>Oceanospirillales</taxon>
        <taxon>Halomonadaceae</taxon>
        <taxon>Vreelandella</taxon>
    </lineage>
</organism>
<evidence type="ECO:0000256" key="3">
    <source>
        <dbReference type="ARBA" id="ARBA00022723"/>
    </source>
</evidence>
<keyword evidence="4" id="KW-0249">Electron transport</keyword>
<accession>A0A3S0Z0F1</accession>
<evidence type="ECO:0000256" key="7">
    <source>
        <dbReference type="SAM" id="SignalP"/>
    </source>
</evidence>
<evidence type="ECO:0000256" key="5">
    <source>
        <dbReference type="ARBA" id="ARBA00023004"/>
    </source>
</evidence>
<dbReference type="InterPro" id="IPR036909">
    <property type="entry name" value="Cyt_c-like_dom_sf"/>
</dbReference>
<evidence type="ECO:0000256" key="1">
    <source>
        <dbReference type="ARBA" id="ARBA00022448"/>
    </source>
</evidence>
<sequence>MNFKCILGGLVAFGMLSGVVLANEEAEDEPLAERLAPVGRLCLQGQECQRAVTQHRETEVAASDTPDLEEAAQYDGEALYAKASCGACHAAGIAGAPATGDSNAWTARLAQGTDKLYANAINGIGAMPPKGGRFNFSDDEIKAIVDYMVDELE</sequence>
<keyword evidence="2 6" id="KW-0349">Heme</keyword>
<dbReference type="OrthoDB" id="9814708at2"/>
<evidence type="ECO:0000256" key="6">
    <source>
        <dbReference type="PROSITE-ProRule" id="PRU00433"/>
    </source>
</evidence>
<dbReference type="GO" id="GO:0005506">
    <property type="term" value="F:iron ion binding"/>
    <property type="evidence" value="ECO:0007669"/>
    <property type="project" value="InterPro"/>
</dbReference>
<dbReference type="PRINTS" id="PR00607">
    <property type="entry name" value="CYTCHROMECIE"/>
</dbReference>
<dbReference type="EMBL" id="RZHD01000004">
    <property type="protein sequence ID" value="RUR47933.1"/>
    <property type="molecule type" value="Genomic_DNA"/>
</dbReference>
<evidence type="ECO:0000313" key="9">
    <source>
        <dbReference type="EMBL" id="RUR47933.1"/>
    </source>
</evidence>
<dbReference type="InterPro" id="IPR002323">
    <property type="entry name" value="Cyt_CIE"/>
</dbReference>
<protein>
    <submittedName>
        <fullName evidence="9">Cytochrome c5 family protein</fullName>
    </submittedName>
</protein>
<evidence type="ECO:0000259" key="8">
    <source>
        <dbReference type="PROSITE" id="PS51007"/>
    </source>
</evidence>
<name>A0A3S0Z0F1_9GAMM</name>
<dbReference type="Gene3D" id="1.10.760.10">
    <property type="entry name" value="Cytochrome c-like domain"/>
    <property type="match status" value="1"/>
</dbReference>
<feature type="domain" description="Cytochrome c" evidence="8">
    <location>
        <begin position="71"/>
        <end position="152"/>
    </location>
</feature>
<dbReference type="SUPFAM" id="SSF46626">
    <property type="entry name" value="Cytochrome c"/>
    <property type="match status" value="1"/>
</dbReference>
<dbReference type="Proteomes" id="UP000286912">
    <property type="component" value="Unassembled WGS sequence"/>
</dbReference>
<evidence type="ECO:0000313" key="10">
    <source>
        <dbReference type="Proteomes" id="UP000286912"/>
    </source>
</evidence>
<gene>
    <name evidence="9" type="ORF">ELY37_06655</name>
</gene>
<dbReference type="GO" id="GO:0009055">
    <property type="term" value="F:electron transfer activity"/>
    <property type="evidence" value="ECO:0007669"/>
    <property type="project" value="InterPro"/>
</dbReference>
<dbReference type="PROSITE" id="PS51007">
    <property type="entry name" value="CYTC"/>
    <property type="match status" value="1"/>
</dbReference>
<comment type="caution">
    <text evidence="9">The sequence shown here is derived from an EMBL/GenBank/DDBJ whole genome shotgun (WGS) entry which is preliminary data.</text>
</comment>
<keyword evidence="10" id="KW-1185">Reference proteome</keyword>
<dbReference type="PANTHER" id="PTHR40942">
    <property type="match status" value="1"/>
</dbReference>
<proteinExistence type="predicted"/>
<dbReference type="GO" id="GO:0020037">
    <property type="term" value="F:heme binding"/>
    <property type="evidence" value="ECO:0007669"/>
    <property type="project" value="InterPro"/>
</dbReference>
<feature type="chain" id="PRO_5018614953" evidence="7">
    <location>
        <begin position="23"/>
        <end position="153"/>
    </location>
</feature>
<dbReference type="AlphaFoldDB" id="A0A3S0Z0F1"/>